<dbReference type="EMBL" id="UGCV01000008">
    <property type="protein sequence ID" value="STJ19200.1"/>
    <property type="molecule type" value="Genomic_DNA"/>
</dbReference>
<proteinExistence type="predicted"/>
<evidence type="ECO:0000313" key="3">
    <source>
        <dbReference type="Proteomes" id="UP000254716"/>
    </source>
</evidence>
<accession>A0A376W973</accession>
<feature type="region of interest" description="Disordered" evidence="1">
    <location>
        <begin position="106"/>
        <end position="136"/>
    </location>
</feature>
<organism evidence="2 3">
    <name type="scientific">Escherichia coli</name>
    <dbReference type="NCBI Taxonomy" id="562"/>
    <lineage>
        <taxon>Bacteria</taxon>
        <taxon>Pseudomonadati</taxon>
        <taxon>Pseudomonadota</taxon>
        <taxon>Gammaproteobacteria</taxon>
        <taxon>Enterobacterales</taxon>
        <taxon>Enterobacteriaceae</taxon>
        <taxon>Escherichia</taxon>
    </lineage>
</organism>
<protein>
    <submittedName>
        <fullName evidence="2">Putative phage replication protein</fullName>
    </submittedName>
</protein>
<feature type="compositionally biased region" description="Basic and acidic residues" evidence="1">
    <location>
        <begin position="117"/>
        <end position="131"/>
    </location>
</feature>
<evidence type="ECO:0000256" key="1">
    <source>
        <dbReference type="SAM" id="MobiDB-lite"/>
    </source>
</evidence>
<name>A0A376W973_ECOLX</name>
<gene>
    <name evidence="2" type="ORF">NCTC9081_04718</name>
</gene>
<sequence>MANAWLRLWHDMPNDPKWRTIARVSGQPIATVMAVYIHLLVSASRNVTTCHGVSLRGHIDVTTEDLASALDVTEEVIDSILQAMQGRVLDGDLITGWEKRQVLKEDNGNVSQTAKSPAERKRAQREREKLRNRMRGVTTCHDESRQIKIQIKN</sequence>
<evidence type="ECO:0000313" key="2">
    <source>
        <dbReference type="EMBL" id="STJ19200.1"/>
    </source>
</evidence>
<dbReference type="Proteomes" id="UP000254716">
    <property type="component" value="Unassembled WGS sequence"/>
</dbReference>
<dbReference type="AlphaFoldDB" id="A0A376W973"/>
<reference evidence="2 3" key="1">
    <citation type="submission" date="2018-06" db="EMBL/GenBank/DDBJ databases">
        <authorList>
            <consortium name="Pathogen Informatics"/>
            <person name="Doyle S."/>
        </authorList>
    </citation>
    <scope>NUCLEOTIDE SEQUENCE [LARGE SCALE GENOMIC DNA]</scope>
    <source>
        <strain evidence="2 3">NCTC9081</strain>
    </source>
</reference>